<dbReference type="EMBL" id="KV745074">
    <property type="protein sequence ID" value="OCK78199.1"/>
    <property type="molecule type" value="Genomic_DNA"/>
</dbReference>
<reference evidence="5 6" key="1">
    <citation type="journal article" date="2016" name="Nat. Commun.">
        <title>Ectomycorrhizal ecology is imprinted in the genome of the dominant symbiotic fungus Cenococcum geophilum.</title>
        <authorList>
            <consortium name="DOE Joint Genome Institute"/>
            <person name="Peter M."/>
            <person name="Kohler A."/>
            <person name="Ohm R.A."/>
            <person name="Kuo A."/>
            <person name="Krutzmann J."/>
            <person name="Morin E."/>
            <person name="Arend M."/>
            <person name="Barry K.W."/>
            <person name="Binder M."/>
            <person name="Choi C."/>
            <person name="Clum A."/>
            <person name="Copeland A."/>
            <person name="Grisel N."/>
            <person name="Haridas S."/>
            <person name="Kipfer T."/>
            <person name="LaButti K."/>
            <person name="Lindquist E."/>
            <person name="Lipzen A."/>
            <person name="Maire R."/>
            <person name="Meier B."/>
            <person name="Mihaltcheva S."/>
            <person name="Molinier V."/>
            <person name="Murat C."/>
            <person name="Poggeler S."/>
            <person name="Quandt C.A."/>
            <person name="Sperisen C."/>
            <person name="Tritt A."/>
            <person name="Tisserant E."/>
            <person name="Crous P.W."/>
            <person name="Henrissat B."/>
            <person name="Nehls U."/>
            <person name="Egli S."/>
            <person name="Spatafora J.W."/>
            <person name="Grigoriev I.V."/>
            <person name="Martin F.M."/>
        </authorList>
    </citation>
    <scope>NUCLEOTIDE SEQUENCE [LARGE SCALE GENOMIC DNA]</scope>
    <source>
        <strain evidence="5 6">CBS 459.81</strain>
    </source>
</reference>
<evidence type="ECO:0000313" key="6">
    <source>
        <dbReference type="Proteomes" id="UP000250266"/>
    </source>
</evidence>
<sequence>MNHKSSEKKTKYPKIKKESKIAFEQLNNATSSLPSPEPPSKKRKRVSVLADEIEIDVNLPEPPSKKALRRAKKGKPTATAQDGSSIEDNSMVAVSEDESKPAKRSEFGVWIGNLPWSATKAILRTFLTEHTDITNNEITRVHMPPPNKSTNSQQVIKPQNRGFAYVDVSTYRALEAAIALSETLMGGRRLLIKNAKSFEGRPEKEAGADNGKEPIVSRGGKLPNKRVFVGNLGFDVTKEDLNHHYAQCGEIDDIHMATFEDTGKCKGFAWVTFASLEAAKAAVVGWIYKSSDQSEDESDNYEDEDEDGAPKRSIATEMTKVKEIKKRKWFVNRLRGRALRCEFAEDATSRYKKRFGNEGTDKVRNSHRDADADADGDIGEAAERDGPSRFPNARSEGKQGSKFHDRNFRKIDARTIKPGAALSNAKRATGAIVESKGTKITFD</sequence>
<dbReference type="AlphaFoldDB" id="A0A8E2JDN2"/>
<dbReference type="Gene3D" id="3.30.70.330">
    <property type="match status" value="2"/>
</dbReference>
<dbReference type="InterPro" id="IPR012677">
    <property type="entry name" value="Nucleotide-bd_a/b_plait_sf"/>
</dbReference>
<feature type="domain" description="RRM" evidence="4">
    <location>
        <begin position="225"/>
        <end position="346"/>
    </location>
</feature>
<feature type="domain" description="RRM" evidence="4">
    <location>
        <begin position="107"/>
        <end position="197"/>
    </location>
</feature>
<proteinExistence type="predicted"/>
<protein>
    <recommendedName>
        <fullName evidence="4">RRM domain-containing protein</fullName>
    </recommendedName>
</protein>
<evidence type="ECO:0000256" key="2">
    <source>
        <dbReference type="PROSITE-ProRule" id="PRU00176"/>
    </source>
</evidence>
<dbReference type="PANTHER" id="PTHR23236">
    <property type="entry name" value="EUKARYOTIC TRANSLATION INITIATION FACTOR 4B/4H"/>
    <property type="match status" value="1"/>
</dbReference>
<name>A0A8E2JDN2_9PEZI</name>
<dbReference type="InterPro" id="IPR035979">
    <property type="entry name" value="RBD_domain_sf"/>
</dbReference>
<dbReference type="Proteomes" id="UP000250266">
    <property type="component" value="Unassembled WGS sequence"/>
</dbReference>
<dbReference type="PROSITE" id="PS50102">
    <property type="entry name" value="RRM"/>
    <property type="match status" value="2"/>
</dbReference>
<feature type="region of interest" description="Disordered" evidence="3">
    <location>
        <begin position="1"/>
        <end position="99"/>
    </location>
</feature>
<evidence type="ECO:0000259" key="4">
    <source>
        <dbReference type="PROSITE" id="PS50102"/>
    </source>
</evidence>
<feature type="region of interest" description="Disordered" evidence="3">
    <location>
        <begin position="293"/>
        <end position="316"/>
    </location>
</feature>
<dbReference type="GO" id="GO:0005730">
    <property type="term" value="C:nucleolus"/>
    <property type="evidence" value="ECO:0007669"/>
    <property type="project" value="TreeGrafter"/>
</dbReference>
<feature type="compositionally biased region" description="Acidic residues" evidence="3">
    <location>
        <begin position="293"/>
        <end position="307"/>
    </location>
</feature>
<organism evidence="5 6">
    <name type="scientific">Lepidopterella palustris CBS 459.81</name>
    <dbReference type="NCBI Taxonomy" id="1314670"/>
    <lineage>
        <taxon>Eukaryota</taxon>
        <taxon>Fungi</taxon>
        <taxon>Dikarya</taxon>
        <taxon>Ascomycota</taxon>
        <taxon>Pezizomycotina</taxon>
        <taxon>Dothideomycetes</taxon>
        <taxon>Pleosporomycetidae</taxon>
        <taxon>Mytilinidiales</taxon>
        <taxon>Argynnaceae</taxon>
        <taxon>Lepidopterella</taxon>
    </lineage>
</organism>
<feature type="compositionally biased region" description="Basic and acidic residues" evidence="3">
    <location>
        <begin position="201"/>
        <end position="212"/>
    </location>
</feature>
<dbReference type="SMART" id="SM00360">
    <property type="entry name" value="RRM"/>
    <property type="match status" value="2"/>
</dbReference>
<evidence type="ECO:0000256" key="1">
    <source>
        <dbReference type="ARBA" id="ARBA00022884"/>
    </source>
</evidence>
<dbReference type="PANTHER" id="PTHR23236:SF95">
    <property type="entry name" value="NUCLEOLAR PROTEIN 13"/>
    <property type="match status" value="1"/>
</dbReference>
<feature type="compositionally biased region" description="Polar residues" evidence="3">
    <location>
        <begin position="78"/>
        <end position="88"/>
    </location>
</feature>
<keyword evidence="1 2" id="KW-0694">RNA-binding</keyword>
<feature type="compositionally biased region" description="Basic and acidic residues" evidence="3">
    <location>
        <begin position="1"/>
        <end position="21"/>
    </location>
</feature>
<evidence type="ECO:0000256" key="3">
    <source>
        <dbReference type="SAM" id="MobiDB-lite"/>
    </source>
</evidence>
<dbReference type="SUPFAM" id="SSF54928">
    <property type="entry name" value="RNA-binding domain, RBD"/>
    <property type="match status" value="1"/>
</dbReference>
<dbReference type="Pfam" id="PF00076">
    <property type="entry name" value="RRM_1"/>
    <property type="match status" value="1"/>
</dbReference>
<feature type="region of interest" description="Disordered" evidence="3">
    <location>
        <begin position="201"/>
        <end position="220"/>
    </location>
</feature>
<gene>
    <name evidence="5" type="ORF">K432DRAFT_436087</name>
</gene>
<dbReference type="GO" id="GO:0003723">
    <property type="term" value="F:RNA binding"/>
    <property type="evidence" value="ECO:0007669"/>
    <property type="project" value="UniProtKB-UniRule"/>
</dbReference>
<accession>A0A8E2JDN2</accession>
<keyword evidence="6" id="KW-1185">Reference proteome</keyword>
<feature type="compositionally biased region" description="Basic and acidic residues" evidence="3">
    <location>
        <begin position="357"/>
        <end position="371"/>
    </location>
</feature>
<feature type="compositionally biased region" description="Basic and acidic residues" evidence="3">
    <location>
        <begin position="395"/>
        <end position="415"/>
    </location>
</feature>
<feature type="region of interest" description="Disordered" evidence="3">
    <location>
        <begin position="357"/>
        <end position="429"/>
    </location>
</feature>
<feature type="compositionally biased region" description="Basic residues" evidence="3">
    <location>
        <begin position="66"/>
        <end position="75"/>
    </location>
</feature>
<dbReference type="OrthoDB" id="1875751at2759"/>
<dbReference type="InterPro" id="IPR000504">
    <property type="entry name" value="RRM_dom"/>
</dbReference>
<evidence type="ECO:0000313" key="5">
    <source>
        <dbReference type="EMBL" id="OCK78199.1"/>
    </source>
</evidence>